<sequence length="100" mass="11425">MKTLLLIIVGGIGLYLFGCNDSDKEGPYPYDAGYEAAWEGKTKPKKSSSSYNLGYKEGMDDSFIDQQGLWDGEHAREPLYPKDDLYMRSYMEGKSKSWKY</sequence>
<gene>
    <name evidence="1" type="ORF">LCGC14_1035620</name>
</gene>
<protein>
    <submittedName>
        <fullName evidence="1">Uncharacterized protein</fullName>
    </submittedName>
</protein>
<dbReference type="EMBL" id="LAZR01004235">
    <property type="protein sequence ID" value="KKN10542.1"/>
    <property type="molecule type" value="Genomic_DNA"/>
</dbReference>
<organism evidence="1">
    <name type="scientific">marine sediment metagenome</name>
    <dbReference type="NCBI Taxonomy" id="412755"/>
    <lineage>
        <taxon>unclassified sequences</taxon>
        <taxon>metagenomes</taxon>
        <taxon>ecological metagenomes</taxon>
    </lineage>
</organism>
<accession>A0A0F9NEY3</accession>
<proteinExistence type="predicted"/>
<reference evidence="1" key="1">
    <citation type="journal article" date="2015" name="Nature">
        <title>Complex archaea that bridge the gap between prokaryotes and eukaryotes.</title>
        <authorList>
            <person name="Spang A."/>
            <person name="Saw J.H."/>
            <person name="Jorgensen S.L."/>
            <person name="Zaremba-Niedzwiedzka K."/>
            <person name="Martijn J."/>
            <person name="Lind A.E."/>
            <person name="van Eijk R."/>
            <person name="Schleper C."/>
            <person name="Guy L."/>
            <person name="Ettema T.J."/>
        </authorList>
    </citation>
    <scope>NUCLEOTIDE SEQUENCE</scope>
</reference>
<name>A0A0F9NEY3_9ZZZZ</name>
<evidence type="ECO:0000313" key="1">
    <source>
        <dbReference type="EMBL" id="KKN10542.1"/>
    </source>
</evidence>
<comment type="caution">
    <text evidence="1">The sequence shown here is derived from an EMBL/GenBank/DDBJ whole genome shotgun (WGS) entry which is preliminary data.</text>
</comment>
<dbReference type="AlphaFoldDB" id="A0A0F9NEY3"/>